<evidence type="ECO:0000313" key="2">
    <source>
        <dbReference type="EMBL" id="RBP11942.1"/>
    </source>
</evidence>
<dbReference type="RefSeq" id="WP_113890004.1">
    <property type="nucleotide sequence ID" value="NZ_QNRK01000015.1"/>
</dbReference>
<feature type="domain" description="Phasin" evidence="1">
    <location>
        <begin position="16"/>
        <end position="108"/>
    </location>
</feature>
<dbReference type="EMBL" id="QNRK01000015">
    <property type="protein sequence ID" value="RBP11942.1"/>
    <property type="molecule type" value="Genomic_DNA"/>
</dbReference>
<name>A0A366FBA4_9HYPH</name>
<dbReference type="Proteomes" id="UP000253529">
    <property type="component" value="Unassembled WGS sequence"/>
</dbReference>
<keyword evidence="3" id="KW-1185">Reference proteome</keyword>
<reference evidence="2 3" key="1">
    <citation type="submission" date="2018-06" db="EMBL/GenBank/DDBJ databases">
        <title>Genomic Encyclopedia of Type Strains, Phase IV (KMG-IV): sequencing the most valuable type-strain genomes for metagenomic binning, comparative biology and taxonomic classification.</title>
        <authorList>
            <person name="Goeker M."/>
        </authorList>
    </citation>
    <scope>NUCLEOTIDE SEQUENCE [LARGE SCALE GENOMIC DNA]</scope>
    <source>
        <strain evidence="2 3">DSM 24875</strain>
    </source>
</reference>
<evidence type="ECO:0000259" key="1">
    <source>
        <dbReference type="Pfam" id="PF09361"/>
    </source>
</evidence>
<dbReference type="InterPro" id="IPR018968">
    <property type="entry name" value="Phasin"/>
</dbReference>
<proteinExistence type="predicted"/>
<comment type="caution">
    <text evidence="2">The sequence shown here is derived from an EMBL/GenBank/DDBJ whole genome shotgun (WGS) entry which is preliminary data.</text>
</comment>
<dbReference type="Pfam" id="PF09361">
    <property type="entry name" value="Phasin_2"/>
    <property type="match status" value="1"/>
</dbReference>
<gene>
    <name evidence="2" type="ORF">DFR50_11549</name>
</gene>
<dbReference type="AlphaFoldDB" id="A0A366FBA4"/>
<accession>A0A366FBA4</accession>
<organism evidence="2 3">
    <name type="scientific">Roseiarcus fermentans</name>
    <dbReference type="NCBI Taxonomy" id="1473586"/>
    <lineage>
        <taxon>Bacteria</taxon>
        <taxon>Pseudomonadati</taxon>
        <taxon>Pseudomonadota</taxon>
        <taxon>Alphaproteobacteria</taxon>
        <taxon>Hyphomicrobiales</taxon>
        <taxon>Roseiarcaceae</taxon>
        <taxon>Roseiarcus</taxon>
    </lineage>
</organism>
<sequence>MADNDNPASKLGETMASQLANAANIYGGAFSGSFKALQDYQTKLLHLVQENATANMQFAQKLMHPRSPSEFVEFLSTHLKERAAAIADQAKELAAVGQEAAKKAAESFTPPKS</sequence>
<evidence type="ECO:0000313" key="3">
    <source>
        <dbReference type="Proteomes" id="UP000253529"/>
    </source>
</evidence>
<protein>
    <submittedName>
        <fullName evidence="2">Phasin protein</fullName>
    </submittedName>
</protein>